<sequence length="410" mass="47085">MPFKCFQKRSLNKSGLLDSLNGQRWRFLKNGLDDFRDGFPPPCDNIVIRRPKELTPIILPSKPEDPGKMQPRAKRMLTKPQTKTSKISPNLQARRDYIAQIEYCLSQHPLALYPHLEESIPPELFKEVLSILDPEMLPLNEDVVADADITQEHPVPSAVPSQLEDKRKKQPGAMLIGCKDPKGKDPYKWFTKTEIAAREREARMNYVPPVGENVKQAAKEFCRWFDSLGGEKYDFDEATIISLFDTNYKTKPPLSGPIHVEELNYLPAELRKYVGMPSPQTTLRSDAQQGSHSKESCQSKSEKIRYGAWYLDPKTWKKQKPLEDPKAKDRRSRNSKRALGEKDMEIMQLHGTYAFKEFLEGKGYRIPDFLQQMLAVEEAAGPRMGDLRRSRNELQRCEEPVEDFTSTMGN</sequence>
<protein>
    <submittedName>
        <fullName evidence="3">Protein FAM47E-like</fullName>
    </submittedName>
</protein>
<dbReference type="RefSeq" id="XP_028600673.1">
    <property type="nucleotide sequence ID" value="XM_028744840.1"/>
</dbReference>
<dbReference type="Proteomes" id="UP000472272">
    <property type="component" value="Chromosome 9"/>
</dbReference>
<feature type="region of interest" description="Disordered" evidence="2">
    <location>
        <begin position="59"/>
        <end position="87"/>
    </location>
</feature>
<proteinExistence type="inferred from homology"/>
<gene>
    <name evidence="3" type="primary">LOC114604592</name>
</gene>
<keyword evidence="4" id="KW-1185">Reference proteome</keyword>
<dbReference type="Ensembl" id="ENSPMRT00000014571.1">
    <property type="protein sequence ID" value="ENSPMRP00000013639.1"/>
    <property type="gene ID" value="ENSPMRG00000009143.1"/>
</dbReference>
<dbReference type="GO" id="GO:0000785">
    <property type="term" value="C:chromatin"/>
    <property type="evidence" value="ECO:0007669"/>
    <property type="project" value="TreeGrafter"/>
</dbReference>
<evidence type="ECO:0000313" key="4">
    <source>
        <dbReference type="Proteomes" id="UP000472272"/>
    </source>
</evidence>
<dbReference type="Pfam" id="PF14642">
    <property type="entry name" value="FAM47"/>
    <property type="match status" value="1"/>
</dbReference>
<evidence type="ECO:0000313" key="3">
    <source>
        <dbReference type="Ensembl" id="ENSPMRP00000013639.1"/>
    </source>
</evidence>
<dbReference type="OMA" id="RSGCFTK"/>
<dbReference type="PANTHER" id="PTHR46449">
    <property type="entry name" value="ZGC:158260"/>
    <property type="match status" value="1"/>
</dbReference>
<dbReference type="PANTHER" id="PTHR46449:SF5">
    <property type="entry name" value="FAMILY WITH SEQUENCE SIMILARITY 47 MEMBER E"/>
    <property type="match status" value="1"/>
</dbReference>
<dbReference type="GeneID" id="114604592"/>
<feature type="region of interest" description="Disordered" evidence="2">
    <location>
        <begin position="277"/>
        <end position="299"/>
    </location>
</feature>
<dbReference type="KEGG" id="pmua:114604592"/>
<dbReference type="InterPro" id="IPR032743">
    <property type="entry name" value="FAM47"/>
</dbReference>
<reference evidence="3" key="2">
    <citation type="submission" date="2025-08" db="UniProtKB">
        <authorList>
            <consortium name="Ensembl"/>
        </authorList>
    </citation>
    <scope>IDENTIFICATION</scope>
</reference>
<organism evidence="3 4">
    <name type="scientific">Podarcis muralis</name>
    <name type="common">Wall lizard</name>
    <name type="synonym">Lacerta muralis</name>
    <dbReference type="NCBI Taxonomy" id="64176"/>
    <lineage>
        <taxon>Eukaryota</taxon>
        <taxon>Metazoa</taxon>
        <taxon>Chordata</taxon>
        <taxon>Craniata</taxon>
        <taxon>Vertebrata</taxon>
        <taxon>Euteleostomi</taxon>
        <taxon>Lepidosauria</taxon>
        <taxon>Squamata</taxon>
        <taxon>Bifurcata</taxon>
        <taxon>Unidentata</taxon>
        <taxon>Episquamata</taxon>
        <taxon>Laterata</taxon>
        <taxon>Lacertibaenia</taxon>
        <taxon>Lacertidae</taxon>
        <taxon>Podarcis</taxon>
    </lineage>
</organism>
<dbReference type="GO" id="GO:0045815">
    <property type="term" value="P:transcription initiation-coupled chromatin remodeling"/>
    <property type="evidence" value="ECO:0007669"/>
    <property type="project" value="TreeGrafter"/>
</dbReference>
<accession>A0A670IQ48</accession>
<reference evidence="3" key="3">
    <citation type="submission" date="2025-09" db="UniProtKB">
        <authorList>
            <consortium name="Ensembl"/>
        </authorList>
    </citation>
    <scope>IDENTIFICATION</scope>
</reference>
<dbReference type="OrthoDB" id="6755972at2759"/>
<evidence type="ECO:0000256" key="2">
    <source>
        <dbReference type="SAM" id="MobiDB-lite"/>
    </source>
</evidence>
<dbReference type="GeneTree" id="ENSGT00940000165114"/>
<comment type="similarity">
    <text evidence="1">Belongs to the FAM47 family.</text>
</comment>
<reference evidence="3 4" key="1">
    <citation type="journal article" date="2019" name="Proc. Natl. Acad. Sci. U.S.A.">
        <title>Regulatory changes in pterin and carotenoid genes underlie balanced color polymorphisms in the wall lizard.</title>
        <authorList>
            <person name="Andrade P."/>
            <person name="Pinho C."/>
            <person name="Perez I de Lanuza G."/>
            <person name="Afonso S."/>
            <person name="Brejcha J."/>
            <person name="Rubin C.J."/>
            <person name="Wallerman O."/>
            <person name="Pereira P."/>
            <person name="Sabatino S.J."/>
            <person name="Bellati A."/>
            <person name="Pellitteri-Rosa D."/>
            <person name="Bosakova Z."/>
            <person name="Bunikis I."/>
            <person name="Carretero M.A."/>
            <person name="Feiner N."/>
            <person name="Marsik P."/>
            <person name="Pauperio F."/>
            <person name="Salvi D."/>
            <person name="Soler L."/>
            <person name="While G.M."/>
            <person name="Uller T."/>
            <person name="Font E."/>
            <person name="Andersson L."/>
            <person name="Carneiro M."/>
        </authorList>
    </citation>
    <scope>NUCLEOTIDE SEQUENCE</scope>
</reference>
<evidence type="ECO:0000256" key="1">
    <source>
        <dbReference type="ARBA" id="ARBA00005277"/>
    </source>
</evidence>
<name>A0A670IQ48_PODMU</name>
<dbReference type="AlphaFoldDB" id="A0A670IQ48"/>
<feature type="compositionally biased region" description="Polar residues" evidence="2">
    <location>
        <begin position="278"/>
        <end position="291"/>
    </location>
</feature>
<feature type="region of interest" description="Disordered" evidence="2">
    <location>
        <begin position="319"/>
        <end position="342"/>
    </location>
</feature>